<dbReference type="PANTHER" id="PTHR43561:SF3">
    <property type="entry name" value="HYDROXYACYL-COENZYME A DEHYDROGENASE, MITOCHONDRIAL"/>
    <property type="match status" value="1"/>
</dbReference>
<dbReference type="AlphaFoldDB" id="K9ES70"/>
<dbReference type="GO" id="GO:0003857">
    <property type="term" value="F:(3S)-3-hydroxyacyl-CoA dehydrogenase (NAD+) activity"/>
    <property type="evidence" value="ECO:0007669"/>
    <property type="project" value="UniProtKB-EC"/>
</dbReference>
<dbReference type="Gene3D" id="3.40.50.720">
    <property type="entry name" value="NAD(P)-binding Rossmann-like Domain"/>
    <property type="match status" value="2"/>
</dbReference>
<reference evidence="7 8" key="1">
    <citation type="submission" date="2012-09" db="EMBL/GenBank/DDBJ databases">
        <title>The Genome Sequence of Alloiococcus otitis ATCC 51267.</title>
        <authorList>
            <consortium name="The Broad Institute Genome Sequencing Platform"/>
            <person name="Earl A."/>
            <person name="Ward D."/>
            <person name="Feldgarden M."/>
            <person name="Gevers D."/>
            <person name="Huys G."/>
            <person name="Walker B."/>
            <person name="Young S.K."/>
            <person name="Zeng Q."/>
            <person name="Gargeya S."/>
            <person name="Fitzgerald M."/>
            <person name="Haas B."/>
            <person name="Abouelleil A."/>
            <person name="Alvarado L."/>
            <person name="Arachchi H.M."/>
            <person name="Berlin A.M."/>
            <person name="Chapman S.B."/>
            <person name="Goldberg J."/>
            <person name="Griggs A."/>
            <person name="Gujja S."/>
            <person name="Hansen M."/>
            <person name="Howarth C."/>
            <person name="Imamovic A."/>
            <person name="Larimer J."/>
            <person name="McCowen C."/>
            <person name="Montmayeur A."/>
            <person name="Murphy C."/>
            <person name="Neiman D."/>
            <person name="Pearson M."/>
            <person name="Priest M."/>
            <person name="Roberts A."/>
            <person name="Saif S."/>
            <person name="Shea T."/>
            <person name="Sisk P."/>
            <person name="Sykes S."/>
            <person name="Wortman J."/>
            <person name="Nusbaum C."/>
            <person name="Birren B."/>
        </authorList>
    </citation>
    <scope>NUCLEOTIDE SEQUENCE [LARGE SCALE GENOMIC DNA]</scope>
    <source>
        <strain evidence="7 8">ATCC 51267</strain>
    </source>
</reference>
<comment type="caution">
    <text evidence="7">The sequence shown here is derived from an EMBL/GenBank/DDBJ whole genome shotgun (WGS) entry which is preliminary data.</text>
</comment>
<dbReference type="OrthoDB" id="9771883at2"/>
<evidence type="ECO:0000256" key="4">
    <source>
        <dbReference type="ARBA" id="ARBA00049556"/>
    </source>
</evidence>
<keyword evidence="8" id="KW-1185">Reference proteome</keyword>
<organism evidence="7 8">
    <name type="scientific">Alloiococcus otitis ATCC 51267</name>
    <dbReference type="NCBI Taxonomy" id="883081"/>
    <lineage>
        <taxon>Bacteria</taxon>
        <taxon>Bacillati</taxon>
        <taxon>Bacillota</taxon>
        <taxon>Bacilli</taxon>
        <taxon>Lactobacillales</taxon>
        <taxon>Carnobacteriaceae</taxon>
        <taxon>Alloiococcus</taxon>
    </lineage>
</organism>
<dbReference type="HOGENOM" id="CLU_009834_21_1_9"/>
<dbReference type="SUPFAM" id="SSF51735">
    <property type="entry name" value="NAD(P)-binding Rossmann-fold domains"/>
    <property type="match status" value="2"/>
</dbReference>
<feature type="domain" description="3-hydroxyacyl-CoA dehydrogenase NAD binding" evidence="6">
    <location>
        <begin position="4"/>
        <end position="181"/>
    </location>
</feature>
<evidence type="ECO:0000256" key="3">
    <source>
        <dbReference type="ARBA" id="ARBA00023027"/>
    </source>
</evidence>
<dbReference type="Pfam" id="PF02737">
    <property type="entry name" value="3HCDH_N"/>
    <property type="match status" value="2"/>
</dbReference>
<comment type="pathway">
    <text evidence="1">Lipid metabolism; butanoate metabolism.</text>
</comment>
<dbReference type="PATRIC" id="fig|883081.3.peg.748"/>
<dbReference type="GO" id="GO:0070403">
    <property type="term" value="F:NAD+ binding"/>
    <property type="evidence" value="ECO:0007669"/>
    <property type="project" value="InterPro"/>
</dbReference>
<gene>
    <name evidence="7" type="ORF">HMPREF9698_00750</name>
</gene>
<dbReference type="NCBIfam" id="NF006143">
    <property type="entry name" value="PRK08293.1"/>
    <property type="match status" value="2"/>
</dbReference>
<dbReference type="RefSeq" id="WP_003777501.1">
    <property type="nucleotide sequence ID" value="NZ_JH992958.1"/>
</dbReference>
<evidence type="ECO:0000259" key="6">
    <source>
        <dbReference type="Pfam" id="PF02737"/>
    </source>
</evidence>
<evidence type="ECO:0000313" key="8">
    <source>
        <dbReference type="Proteomes" id="UP000009875"/>
    </source>
</evidence>
<dbReference type="InterPro" id="IPR006108">
    <property type="entry name" value="3HC_DH_C"/>
</dbReference>
<dbReference type="Proteomes" id="UP000009875">
    <property type="component" value="Unassembled WGS sequence"/>
</dbReference>
<dbReference type="STRING" id="883081.HMPREF9698_00750"/>
<dbReference type="GO" id="GO:0006635">
    <property type="term" value="P:fatty acid beta-oxidation"/>
    <property type="evidence" value="ECO:0007669"/>
    <property type="project" value="TreeGrafter"/>
</dbReference>
<comment type="catalytic activity">
    <reaction evidence="4">
        <text>a (3S)-3-hydroxyacyl-CoA + NAD(+) = a 3-oxoacyl-CoA + NADH + H(+)</text>
        <dbReference type="Rhea" id="RHEA:22432"/>
        <dbReference type="ChEBI" id="CHEBI:15378"/>
        <dbReference type="ChEBI" id="CHEBI:57318"/>
        <dbReference type="ChEBI" id="CHEBI:57540"/>
        <dbReference type="ChEBI" id="CHEBI:57945"/>
        <dbReference type="ChEBI" id="CHEBI:90726"/>
        <dbReference type="EC" id="1.1.1.35"/>
    </reaction>
</comment>
<dbReference type="PANTHER" id="PTHR43561">
    <property type="match status" value="1"/>
</dbReference>
<protein>
    <recommendedName>
        <fullName evidence="9">3-hydroxyacyl-CoA dehydrogenase</fullName>
    </recommendedName>
</protein>
<evidence type="ECO:0000259" key="5">
    <source>
        <dbReference type="Pfam" id="PF00725"/>
    </source>
</evidence>
<evidence type="ECO:0000256" key="2">
    <source>
        <dbReference type="ARBA" id="ARBA00023002"/>
    </source>
</evidence>
<sequence>MIKQVTIAGGGVLGSQIAFQTAASGFNVTLYDIDEDAAEAARGKLKDLIPRYQEDLGIDEAKLKEVVDGITITTDLEEAASEADLVVEAIAENIDVKKDFYSDLNKVAKEDTIFATNSSALLPSDFKDATGRTDKFLALHFANEIWDRPMAEVMGTEDTDSEVYETVKQFARDIHMTPIELNFEKAGYVLNNLLIPLLRAGIELYANGIAEPEVIDKTWMKGHDSPMGPFAMIDIIGLGTPLEQMKAIYEETKEDWRKDFIDFAQDKIDKGESGKFDGKGFYEYPNPAFEADDFFENPKEIQDLKHDFKKVMVAGAGVLGSQIAYLTASGGFDVVLYDIDEEAIENGKETLEGIAKEYAEDMDVSKDQANEYLDRISLSSDIKKAASDVDLVIEAVSENPDIKESFYGDLAEVLPEEAYIATNTSTLLPSDLEGMTDRPEKFAALHFANRIWKNNSGEVMPGTKTSDEFFDKLQAFARDIGLLVLPLHKEKDGYIVNSILIPYLTNALDLLATGAADLETIDRTWILGYKRDKGPFASIDTVGLETMKNIIDLNKDKAEEAGDEEEVDKLSQILDLLNDKIDKGETGRAAGKGFYTYPNPAYEADDFLEA</sequence>
<keyword evidence="2" id="KW-0560">Oxidoreductase</keyword>
<dbReference type="InterPro" id="IPR008927">
    <property type="entry name" value="6-PGluconate_DH-like_C_sf"/>
</dbReference>
<dbReference type="Gene3D" id="1.10.1040.10">
    <property type="entry name" value="N-(1-d-carboxylethyl)-l-norvaline Dehydrogenase, domain 2"/>
    <property type="match status" value="2"/>
</dbReference>
<dbReference type="Pfam" id="PF00725">
    <property type="entry name" value="3HCDH"/>
    <property type="match status" value="2"/>
</dbReference>
<evidence type="ECO:0000256" key="1">
    <source>
        <dbReference type="ARBA" id="ARBA00005086"/>
    </source>
</evidence>
<evidence type="ECO:0008006" key="9">
    <source>
        <dbReference type="Google" id="ProtNLM"/>
    </source>
</evidence>
<dbReference type="eggNOG" id="COG1250">
    <property type="taxonomic scope" value="Bacteria"/>
</dbReference>
<evidence type="ECO:0000313" key="7">
    <source>
        <dbReference type="EMBL" id="EKU93802.1"/>
    </source>
</evidence>
<feature type="domain" description="3-hydroxyacyl-CoA dehydrogenase C-terminal" evidence="5">
    <location>
        <begin position="493"/>
        <end position="597"/>
    </location>
</feature>
<dbReference type="InterPro" id="IPR036291">
    <property type="entry name" value="NAD(P)-bd_dom_sf"/>
</dbReference>
<dbReference type="SUPFAM" id="SSF48179">
    <property type="entry name" value="6-phosphogluconate dehydrogenase C-terminal domain-like"/>
    <property type="match status" value="2"/>
</dbReference>
<dbReference type="InterPro" id="IPR052242">
    <property type="entry name" value="Mito_3-hydroxyacyl-CoA_DH"/>
</dbReference>
<feature type="domain" description="3-hydroxyacyl-CoA dehydrogenase C-terminal" evidence="5">
    <location>
        <begin position="187"/>
        <end position="284"/>
    </location>
</feature>
<keyword evidence="3" id="KW-0520">NAD</keyword>
<proteinExistence type="predicted"/>
<dbReference type="InterPro" id="IPR006176">
    <property type="entry name" value="3-OHacyl-CoA_DH_NAD-bd"/>
</dbReference>
<dbReference type="EMBL" id="AGXA01000016">
    <property type="protein sequence ID" value="EKU93802.1"/>
    <property type="molecule type" value="Genomic_DNA"/>
</dbReference>
<name>K9ES70_9LACT</name>
<accession>K9ES70</accession>
<feature type="domain" description="3-hydroxyacyl-CoA dehydrogenase NAD binding" evidence="6">
    <location>
        <begin position="310"/>
        <end position="484"/>
    </location>
</feature>
<dbReference type="InterPro" id="IPR013328">
    <property type="entry name" value="6PGD_dom2"/>
</dbReference>